<dbReference type="EMBL" id="JABXYM010000002">
    <property type="protein sequence ID" value="MCR6098518.1"/>
    <property type="molecule type" value="Genomic_DNA"/>
</dbReference>
<dbReference type="Pfam" id="PF20578">
    <property type="entry name" value="aBig_2"/>
    <property type="match status" value="1"/>
</dbReference>
<keyword evidence="5" id="KW-1015">Disulfide bond</keyword>
<evidence type="ECO:0000259" key="10">
    <source>
        <dbReference type="SMART" id="SM00560"/>
    </source>
</evidence>
<keyword evidence="12" id="KW-1185">Reference proteome</keyword>
<evidence type="ECO:0000313" key="11">
    <source>
        <dbReference type="EMBL" id="MCR6098518.1"/>
    </source>
</evidence>
<dbReference type="InterPro" id="IPR013320">
    <property type="entry name" value="ConA-like_dom_sf"/>
</dbReference>
<evidence type="ECO:0000256" key="6">
    <source>
        <dbReference type="ARBA" id="ARBA00023295"/>
    </source>
</evidence>
<feature type="region of interest" description="Disordered" evidence="9">
    <location>
        <begin position="27"/>
        <end position="47"/>
    </location>
</feature>
<keyword evidence="6" id="KW-0326">Glycosidase</keyword>
<feature type="active site" description="Proton donor" evidence="7">
    <location>
        <position position="305"/>
    </location>
</feature>
<feature type="site" description="Important for catalytic activity, responsible for pKa modulation of the active site Glu and correct orientation of both the proton donor and substrate" evidence="8">
    <location>
        <position position="239"/>
    </location>
</feature>
<evidence type="ECO:0000256" key="2">
    <source>
        <dbReference type="ARBA" id="ARBA00009865"/>
    </source>
</evidence>
<keyword evidence="4" id="KW-0378">Hydrolase</keyword>
<evidence type="ECO:0000256" key="5">
    <source>
        <dbReference type="ARBA" id="ARBA00023157"/>
    </source>
</evidence>
<dbReference type="GO" id="GO:0005975">
    <property type="term" value="P:carbohydrate metabolic process"/>
    <property type="evidence" value="ECO:0007669"/>
    <property type="project" value="InterPro"/>
</dbReference>
<dbReference type="SMART" id="SM00560">
    <property type="entry name" value="LamGL"/>
    <property type="match status" value="1"/>
</dbReference>
<keyword evidence="3" id="KW-0732">Signal</keyword>
<dbReference type="Gene3D" id="2.115.10.20">
    <property type="entry name" value="Glycosyl hydrolase domain, family 43"/>
    <property type="match status" value="1"/>
</dbReference>
<dbReference type="SUPFAM" id="SSF75005">
    <property type="entry name" value="Arabinanase/levansucrase/invertase"/>
    <property type="match status" value="1"/>
</dbReference>
<dbReference type="SUPFAM" id="SSF49899">
    <property type="entry name" value="Concanavalin A-like lectins/glucanases"/>
    <property type="match status" value="1"/>
</dbReference>
<dbReference type="GO" id="GO:0004553">
    <property type="term" value="F:hydrolase activity, hydrolyzing O-glycosyl compounds"/>
    <property type="evidence" value="ECO:0007669"/>
    <property type="project" value="InterPro"/>
</dbReference>
<comment type="similarity">
    <text evidence="2">Belongs to the glycosyl hydrolase 43 family.</text>
</comment>
<dbReference type="Proteomes" id="UP001057753">
    <property type="component" value="Unassembled WGS sequence"/>
</dbReference>
<dbReference type="InterPro" id="IPR006558">
    <property type="entry name" value="LamG-like"/>
</dbReference>
<dbReference type="InterPro" id="IPR046780">
    <property type="entry name" value="aBig_2"/>
</dbReference>
<reference evidence="11" key="1">
    <citation type="submission" date="2020-06" db="EMBL/GenBank/DDBJ databases">
        <title>Insight into the genomes of haloalkaliphilic bacilli from Kenyan soda lakes.</title>
        <authorList>
            <person name="Mwirichia R."/>
            <person name="Villamizar G.C."/>
            <person name="Poehlein A."/>
            <person name="Mugweru J."/>
            <person name="Kipnyargis A."/>
            <person name="Kiplimo D."/>
            <person name="Orwa P."/>
            <person name="Daniel R."/>
        </authorList>
    </citation>
    <scope>NUCLEOTIDE SEQUENCE</scope>
    <source>
        <strain evidence="11">B1096_S55</strain>
    </source>
</reference>
<dbReference type="InterPro" id="IPR050727">
    <property type="entry name" value="GH43_arabinanases"/>
</dbReference>
<comment type="caution">
    <text evidence="11">The sequence shown here is derived from an EMBL/GenBank/DDBJ whole genome shotgun (WGS) entry which is preliminary data.</text>
</comment>
<dbReference type="InterPro" id="IPR032291">
    <property type="entry name" value="Abn2_C"/>
</dbReference>
<dbReference type="Gene3D" id="2.60.120.200">
    <property type="match status" value="1"/>
</dbReference>
<dbReference type="Gene3D" id="2.40.128.10">
    <property type="match status" value="1"/>
</dbReference>
<feature type="domain" description="LamG-like jellyroll fold" evidence="10">
    <location>
        <begin position="708"/>
        <end position="839"/>
    </location>
</feature>
<comment type="pathway">
    <text evidence="1">Glycan metabolism; L-arabinan degradation.</text>
</comment>
<evidence type="ECO:0000256" key="9">
    <source>
        <dbReference type="SAM" id="MobiDB-lite"/>
    </source>
</evidence>
<dbReference type="PANTHER" id="PTHR43301:SF3">
    <property type="entry name" value="ARABINAN ENDO-1,5-ALPHA-L-ARABINOSIDASE A-RELATED"/>
    <property type="match status" value="1"/>
</dbReference>
<evidence type="ECO:0000256" key="4">
    <source>
        <dbReference type="ARBA" id="ARBA00022801"/>
    </source>
</evidence>
<feature type="active site" description="Proton acceptor" evidence="7">
    <location>
        <position position="56"/>
    </location>
</feature>
<proteinExistence type="inferred from homology"/>
<dbReference type="Pfam" id="PF16369">
    <property type="entry name" value="GH43_C"/>
    <property type="match status" value="1"/>
</dbReference>
<sequence length="849" mass="94325">MNDYVKSFLILSIIFMLLVIPTKGEQGNAHSNKKASKSPPISESTPLEFEEVSVHDPSIIKVDDMFYVFGSHIEAAKSSDLKSWTNFTNGYTTPDNTLYGDLSENLAESFAWAGEDDADSRGGFAVWAPEIVWNEHYVKEDGSKGAYMMYYSASSTYIRSAIGIAVADDIEGPYKYVDTIVYSGFTEEEAYDSNSEINKKWTNTHLPSLIEAGDLEEENSDWFNEDGSYNNLHYPNAIDANVFFDEEDRLWMTYGSWSGGIFIVELDKETGLINYPGEDGKTSDGRQIDRYFGTKIAGGYGRSGEGPYVTYDEETGYYYLYVTYGWLGADGGYNMRVFRAESPVGPYEDVAGQDAVLPSNTDNAPYGNKLMGNFLFERKVGGEGTGIGHGYVSPGHNSIYTDDKTGDRFNVFHTRFPETGEMHELRVHQLFMTKEDWPVSAPYRYAGESLEKVKRKDVIGDYKFIDHGKENTEGLERSVYITLEKNNKISGDVEGTWKRTGHYWIELSIGGNTYAGVFVKQWNHVAEREVMTFTALSDDGASVWGTQLLNKTDEEVVSDIVEDLTLGDTDNVISNLDLPVEGTRNATISWETSNAEVITESGDITRPDVGEDPVSAELTATMTKGDVTDNKSFTITVLPYREAGEIAHYAFDGDLQDSLGEQDAGQVTGDRINNEGGEITFTDGKHDQAAVFDGFSGIRLPDGLIAGDSYSVSLWVNPSELTQYTTTFFGARNENNWISMVPQGPVNGETMVWAGSSAWYDASAGYTIPTGEWSHLAITVHQGDVEMYINGEKVFTGTNFPDVFTTTNGQFSLGVNWWDPPFQGEMDELRIFEGVLTEDDIHDLVKKAN</sequence>
<protein>
    <submittedName>
        <fullName evidence="11">Family 43 glycosylhydrolase</fullName>
    </submittedName>
</protein>
<gene>
    <name evidence="11" type="ORF">HXA33_18595</name>
</gene>
<dbReference type="Pfam" id="PF13385">
    <property type="entry name" value="Laminin_G_3"/>
    <property type="match status" value="1"/>
</dbReference>
<evidence type="ECO:0000313" key="12">
    <source>
        <dbReference type="Proteomes" id="UP001057753"/>
    </source>
</evidence>
<organism evidence="11 12">
    <name type="scientific">Salipaludibacillus agaradhaerens</name>
    <name type="common">Bacillus agaradhaerens</name>
    <dbReference type="NCBI Taxonomy" id="76935"/>
    <lineage>
        <taxon>Bacteria</taxon>
        <taxon>Bacillati</taxon>
        <taxon>Bacillota</taxon>
        <taxon>Bacilli</taxon>
        <taxon>Bacillales</taxon>
        <taxon>Bacillaceae</taxon>
    </lineage>
</organism>
<dbReference type="RefSeq" id="WP_257822938.1">
    <property type="nucleotide sequence ID" value="NZ_JABXYM010000002.1"/>
</dbReference>
<evidence type="ECO:0000256" key="3">
    <source>
        <dbReference type="ARBA" id="ARBA00022729"/>
    </source>
</evidence>
<dbReference type="InterPro" id="IPR006710">
    <property type="entry name" value="Glyco_hydro_43"/>
</dbReference>
<name>A0A9Q4B552_SALAG</name>
<evidence type="ECO:0000256" key="1">
    <source>
        <dbReference type="ARBA" id="ARBA00004834"/>
    </source>
</evidence>
<evidence type="ECO:0000256" key="8">
    <source>
        <dbReference type="PIRSR" id="PIRSR606710-2"/>
    </source>
</evidence>
<evidence type="ECO:0000256" key="7">
    <source>
        <dbReference type="PIRSR" id="PIRSR606710-1"/>
    </source>
</evidence>
<accession>A0A9Q4B552</accession>
<dbReference type="CDD" id="cd18832">
    <property type="entry name" value="GH43_GsAbnA-like"/>
    <property type="match status" value="1"/>
</dbReference>
<dbReference type="Pfam" id="PF04616">
    <property type="entry name" value="Glyco_hydro_43"/>
    <property type="match status" value="1"/>
</dbReference>
<dbReference type="PANTHER" id="PTHR43301">
    <property type="entry name" value="ARABINAN ENDO-1,5-ALPHA-L-ARABINOSIDASE"/>
    <property type="match status" value="1"/>
</dbReference>
<dbReference type="InterPro" id="IPR023296">
    <property type="entry name" value="Glyco_hydro_beta-prop_sf"/>
</dbReference>
<dbReference type="AlphaFoldDB" id="A0A9Q4B552"/>